<dbReference type="SUPFAM" id="SSF53822">
    <property type="entry name" value="Periplasmic binding protein-like I"/>
    <property type="match status" value="1"/>
</dbReference>
<keyword evidence="5" id="KW-0472">Membrane</keyword>
<dbReference type="InterPro" id="IPR003760">
    <property type="entry name" value="PnrA-like"/>
</dbReference>
<keyword evidence="6" id="KW-0449">Lipoprotein</keyword>
<dbReference type="InterPro" id="IPR050957">
    <property type="entry name" value="BMP_lipoprotein"/>
</dbReference>
<evidence type="ECO:0000313" key="9">
    <source>
        <dbReference type="Proteomes" id="UP000198584"/>
    </source>
</evidence>
<evidence type="ECO:0000256" key="5">
    <source>
        <dbReference type="ARBA" id="ARBA00023136"/>
    </source>
</evidence>
<evidence type="ECO:0000256" key="6">
    <source>
        <dbReference type="ARBA" id="ARBA00023288"/>
    </source>
</evidence>
<evidence type="ECO:0000313" key="8">
    <source>
        <dbReference type="EMBL" id="SDZ74813.1"/>
    </source>
</evidence>
<name>A0A1H3VJ43_9BACI</name>
<feature type="domain" description="ABC transporter substrate-binding protein PnrA-like" evidence="7">
    <location>
        <begin position="28"/>
        <end position="315"/>
    </location>
</feature>
<evidence type="ECO:0000256" key="2">
    <source>
        <dbReference type="ARBA" id="ARBA00008610"/>
    </source>
</evidence>
<comment type="similarity">
    <text evidence="2">Belongs to the BMP lipoprotein family.</text>
</comment>
<dbReference type="PROSITE" id="PS51257">
    <property type="entry name" value="PROKAR_LIPOPROTEIN"/>
    <property type="match status" value="1"/>
</dbReference>
<dbReference type="GO" id="GO:0005886">
    <property type="term" value="C:plasma membrane"/>
    <property type="evidence" value="ECO:0007669"/>
    <property type="project" value="UniProtKB-SubCell"/>
</dbReference>
<dbReference type="CDD" id="cd06353">
    <property type="entry name" value="PBP1_Med-like"/>
    <property type="match status" value="1"/>
</dbReference>
<dbReference type="InterPro" id="IPR028082">
    <property type="entry name" value="Peripla_BP_I"/>
</dbReference>
<dbReference type="Pfam" id="PF02608">
    <property type="entry name" value="Bmp"/>
    <property type="match status" value="1"/>
</dbReference>
<keyword evidence="4" id="KW-0732">Signal</keyword>
<dbReference type="STRING" id="571932.SAMN05421743_10144"/>
<accession>A0A1H3VJ43</accession>
<comment type="subcellular location">
    <subcellularLocation>
        <location evidence="1">Cell membrane</location>
        <topology evidence="1">Lipid-anchor</topology>
    </subcellularLocation>
</comment>
<gene>
    <name evidence="8" type="ORF">SAMN05421743_10144</name>
</gene>
<evidence type="ECO:0000256" key="4">
    <source>
        <dbReference type="ARBA" id="ARBA00022729"/>
    </source>
</evidence>
<reference evidence="8 9" key="1">
    <citation type="submission" date="2016-10" db="EMBL/GenBank/DDBJ databases">
        <authorList>
            <person name="de Groot N.N."/>
        </authorList>
    </citation>
    <scope>NUCLEOTIDE SEQUENCE [LARGE SCALE GENOMIC DNA]</scope>
    <source>
        <strain evidence="8 9">CCM7597</strain>
    </source>
</reference>
<dbReference type="PANTHER" id="PTHR34296:SF2">
    <property type="entry name" value="ABC TRANSPORTER GUANOSINE-BINDING PROTEIN NUPN"/>
    <property type="match status" value="1"/>
</dbReference>
<dbReference type="AlphaFoldDB" id="A0A1H3VJ43"/>
<keyword evidence="3" id="KW-1003">Cell membrane</keyword>
<proteinExistence type="inferred from homology"/>
<dbReference type="Gene3D" id="3.40.50.2300">
    <property type="match status" value="2"/>
</dbReference>
<evidence type="ECO:0000256" key="3">
    <source>
        <dbReference type="ARBA" id="ARBA00022475"/>
    </source>
</evidence>
<dbReference type="Proteomes" id="UP000198584">
    <property type="component" value="Unassembled WGS sequence"/>
</dbReference>
<dbReference type="PANTHER" id="PTHR34296">
    <property type="entry name" value="TRANSCRIPTIONAL ACTIVATOR PROTEIN MED"/>
    <property type="match status" value="1"/>
</dbReference>
<organism evidence="8 9">
    <name type="scientific">Thalassobacillus cyri</name>
    <dbReference type="NCBI Taxonomy" id="571932"/>
    <lineage>
        <taxon>Bacteria</taxon>
        <taxon>Bacillati</taxon>
        <taxon>Bacillota</taxon>
        <taxon>Bacilli</taxon>
        <taxon>Bacillales</taxon>
        <taxon>Bacillaceae</taxon>
        <taxon>Thalassobacillus</taxon>
    </lineage>
</organism>
<dbReference type="RefSeq" id="WP_245728675.1">
    <property type="nucleotide sequence ID" value="NZ_FNQR01000001.1"/>
</dbReference>
<evidence type="ECO:0000259" key="7">
    <source>
        <dbReference type="Pfam" id="PF02608"/>
    </source>
</evidence>
<protein>
    <submittedName>
        <fullName evidence="8">Transcriptional activator of comK protein</fullName>
    </submittedName>
</protein>
<evidence type="ECO:0000256" key="1">
    <source>
        <dbReference type="ARBA" id="ARBA00004193"/>
    </source>
</evidence>
<keyword evidence="9" id="KW-1185">Reference proteome</keyword>
<dbReference type="EMBL" id="FNQR01000001">
    <property type="protein sequence ID" value="SDZ74813.1"/>
    <property type="molecule type" value="Genomic_DNA"/>
</dbReference>
<sequence>MKKIIVIVMLAMMILTGCNVGFSEGEIRSVGMLVETTIHDQAWGQKGYKGLLEVKEEFGVDVYFKEGIKNQSDVNQAVDELVDKGVNVIFGHSSIYGEYFKKIHEDYPEVQFVYFNGGYSAENVTSLNFSADAMGFFGGVVAGSMTNSNQIGLIAAHEWQPEVEGFYEGVKYINPEAKVNFSFVGSWDDTEQAMRLYDRMAQQGADVFYPAGDGFNPPMIQQIQNDGHYAIGYVSDQSSLGEGTVLTSTVQHVEKLYVIAMERLMEGKLPGEVLTFDFQDGAISMGKFSPNVPEEVKDQVNNMVNNYIETGELPTER</sequence>